<evidence type="ECO:0000256" key="7">
    <source>
        <dbReference type="ARBA" id="ARBA00022984"/>
    </source>
</evidence>
<evidence type="ECO:0000256" key="3">
    <source>
        <dbReference type="ARBA" id="ARBA00022618"/>
    </source>
</evidence>
<dbReference type="Pfam" id="PF01225">
    <property type="entry name" value="Mur_ligase"/>
    <property type="match status" value="1"/>
</dbReference>
<dbReference type="Proteomes" id="UP001529343">
    <property type="component" value="Unassembled WGS sequence"/>
</dbReference>
<reference evidence="15 16" key="2">
    <citation type="submission" date="2023-06" db="EMBL/GenBank/DDBJ databases">
        <authorList>
            <person name="Zeman M."/>
            <person name="Kubasova T."/>
            <person name="Jahodarova E."/>
            <person name="Nykrynova M."/>
            <person name="Rychlik I."/>
        </authorList>
    </citation>
    <scope>NUCLEOTIDE SEQUENCE [LARGE SCALE GENOMIC DNA]</scope>
    <source>
        <strain evidence="15 16">161_Gplus</strain>
    </source>
</reference>
<dbReference type="InterPro" id="IPR005863">
    <property type="entry name" value="UDP-N-AcMur_synth"/>
</dbReference>
<dbReference type="Gene3D" id="3.90.190.20">
    <property type="entry name" value="Mur ligase, C-terminal domain"/>
    <property type="match status" value="1"/>
</dbReference>
<name>A0ABT7V0Y0_9LACO</name>
<dbReference type="InterPro" id="IPR035911">
    <property type="entry name" value="MurE/MurF_N"/>
</dbReference>
<dbReference type="InterPro" id="IPR000713">
    <property type="entry name" value="Mur_ligase_N"/>
</dbReference>
<evidence type="ECO:0000259" key="14">
    <source>
        <dbReference type="Pfam" id="PF08245"/>
    </source>
</evidence>
<evidence type="ECO:0000256" key="10">
    <source>
        <dbReference type="HAMAP-Rule" id="MF_02019"/>
    </source>
</evidence>
<reference evidence="16" key="1">
    <citation type="submission" date="2023-06" db="EMBL/GenBank/DDBJ databases">
        <title>Identification and characterization of horizontal gene transfer across gut microbiota members of farm animals based on homology search.</title>
        <authorList>
            <person name="Zeman M."/>
            <person name="Kubasova T."/>
            <person name="Jahodarova E."/>
            <person name="Nykrynova M."/>
            <person name="Rychlik I."/>
        </authorList>
    </citation>
    <scope>NUCLEOTIDE SEQUENCE [LARGE SCALE GENOMIC DNA]</scope>
    <source>
        <strain evidence="16">161_Gplus</strain>
    </source>
</reference>
<comment type="catalytic activity">
    <reaction evidence="11">
        <text>D-alanyl-D-alanine + UDP-N-acetyl-alpha-D-muramoyl-L-alanyl-gamma-D-glutamyl-meso-2,6-diaminopimelate + ATP = UDP-N-acetyl-alpha-D-muramoyl-L-alanyl-gamma-D-glutamyl-meso-2,6-diaminopimeloyl-D-alanyl-D-alanine + ADP + phosphate + H(+)</text>
        <dbReference type="Rhea" id="RHEA:28374"/>
        <dbReference type="ChEBI" id="CHEBI:15378"/>
        <dbReference type="ChEBI" id="CHEBI:30616"/>
        <dbReference type="ChEBI" id="CHEBI:43474"/>
        <dbReference type="ChEBI" id="CHEBI:57822"/>
        <dbReference type="ChEBI" id="CHEBI:61386"/>
        <dbReference type="ChEBI" id="CHEBI:83905"/>
        <dbReference type="ChEBI" id="CHEBI:456216"/>
        <dbReference type="EC" id="6.3.2.10"/>
    </reaction>
</comment>
<dbReference type="InterPro" id="IPR051046">
    <property type="entry name" value="MurCDEF_CellWall_CoF430Synth"/>
</dbReference>
<accession>A0ABT7V0Y0</accession>
<keyword evidence="5 10" id="KW-0067">ATP-binding</keyword>
<comment type="caution">
    <text evidence="15">The sequence shown here is derived from an EMBL/GenBank/DDBJ whole genome shotgun (WGS) entry which is preliminary data.</text>
</comment>
<dbReference type="PANTHER" id="PTHR43024">
    <property type="entry name" value="UDP-N-ACETYLMURAMOYL-TRIPEPTIDE--D-ALANYL-D-ALANINE LIGASE"/>
    <property type="match status" value="1"/>
</dbReference>
<dbReference type="InterPro" id="IPR013221">
    <property type="entry name" value="Mur_ligase_cen"/>
</dbReference>
<evidence type="ECO:0000313" key="15">
    <source>
        <dbReference type="EMBL" id="MDM8266957.1"/>
    </source>
</evidence>
<organism evidence="15 16">
    <name type="scientific">Limosilactobacillus pontis</name>
    <dbReference type="NCBI Taxonomy" id="35787"/>
    <lineage>
        <taxon>Bacteria</taxon>
        <taxon>Bacillati</taxon>
        <taxon>Bacillota</taxon>
        <taxon>Bacilli</taxon>
        <taxon>Lactobacillales</taxon>
        <taxon>Lactobacillaceae</taxon>
        <taxon>Limosilactobacillus</taxon>
    </lineage>
</organism>
<feature type="binding site" evidence="10">
    <location>
        <begin position="111"/>
        <end position="117"/>
    </location>
    <ligand>
        <name>ATP</name>
        <dbReference type="ChEBI" id="CHEBI:30616"/>
    </ligand>
</feature>
<dbReference type="EC" id="6.3.2.10" evidence="10 11"/>
<protein>
    <recommendedName>
        <fullName evidence="10 11">UDP-N-acetylmuramoyl-tripeptide--D-alanyl-D-alanine ligase</fullName>
        <ecNumber evidence="10 11">6.3.2.10</ecNumber>
    </recommendedName>
    <alternativeName>
        <fullName evidence="10">D-alanyl-D-alanine-adding enzyme</fullName>
    </alternativeName>
</protein>
<dbReference type="PANTHER" id="PTHR43024:SF1">
    <property type="entry name" value="UDP-N-ACETYLMURAMOYL-TRIPEPTIDE--D-ALANYL-D-ALANINE LIGASE"/>
    <property type="match status" value="1"/>
</dbReference>
<proteinExistence type="inferred from homology"/>
<dbReference type="Pfam" id="PF02875">
    <property type="entry name" value="Mur_ligase_C"/>
    <property type="match status" value="1"/>
</dbReference>
<evidence type="ECO:0000256" key="8">
    <source>
        <dbReference type="ARBA" id="ARBA00023306"/>
    </source>
</evidence>
<keyword evidence="1 10" id="KW-0963">Cytoplasm</keyword>
<evidence type="ECO:0000256" key="1">
    <source>
        <dbReference type="ARBA" id="ARBA00022490"/>
    </source>
</evidence>
<keyword evidence="6 10" id="KW-0133">Cell shape</keyword>
<dbReference type="InterPro" id="IPR036615">
    <property type="entry name" value="Mur_ligase_C_dom_sf"/>
</dbReference>
<keyword evidence="8 10" id="KW-0131">Cell cycle</keyword>
<evidence type="ECO:0000259" key="12">
    <source>
        <dbReference type="Pfam" id="PF01225"/>
    </source>
</evidence>
<evidence type="ECO:0000256" key="2">
    <source>
        <dbReference type="ARBA" id="ARBA00022598"/>
    </source>
</evidence>
<dbReference type="Gene3D" id="3.40.1190.10">
    <property type="entry name" value="Mur-like, catalytic domain"/>
    <property type="match status" value="1"/>
</dbReference>
<dbReference type="EMBL" id="JAUDDW010000029">
    <property type="protein sequence ID" value="MDM8266957.1"/>
    <property type="molecule type" value="Genomic_DNA"/>
</dbReference>
<comment type="function">
    <text evidence="10 11">Involved in cell wall formation. Catalyzes the final step in the synthesis of UDP-N-acetylmuramoyl-pentapeptide, the precursor of murein.</text>
</comment>
<keyword evidence="7 10" id="KW-0573">Peptidoglycan synthesis</keyword>
<dbReference type="Pfam" id="PF08245">
    <property type="entry name" value="Mur_ligase_M"/>
    <property type="match status" value="1"/>
</dbReference>
<dbReference type="GO" id="GO:0047480">
    <property type="term" value="F:UDP-N-acetylmuramoyl-tripeptide-D-alanyl-D-alanine ligase activity"/>
    <property type="evidence" value="ECO:0007669"/>
    <property type="project" value="UniProtKB-EC"/>
</dbReference>
<sequence length="462" mass="50915">MKMKLAEIAKAINAQNNIDQWQDVELTSVSFDSRHLDRGALFVPLQGAQDGHRFVASAFANGAGASLWASDHEIVDHDHPLLVVDDPLKALQQLSQYYLHKINPMVVAVTGSNGKTTTKDMIASILSTQLNVTKTHANFNNEIGVPVTLLNMEANTEAVVVEMGMDRFGQLDFLSKLASPDVAVITMIGEAHIEFFGTRDRIADAKMEITHGLKEDGTLVYNGDEPLLNERAAEIDQRLVRFGRHLDDDLYATSVEEQPRSLTFTVNEWPDLQFTIPMVGEYNVNNALAAMAVGRLFHITPDRIKQALASVELTENRAEWVTGENGEQILSDVYNSNPTAAKQVLKTVAEMPVEGRRIAVLGDMLELGEASARLHASLAAQIDPDKIQEVYLVGEQMAALKTRLTEDGYPAAAIHYYQADQLDQLSEDLQAILTASDIVLLKASHGIHLEKVLDAIEKKQND</sequence>
<comment type="pathway">
    <text evidence="10 11">Cell wall biogenesis; peptidoglycan biosynthesis.</text>
</comment>
<evidence type="ECO:0000313" key="16">
    <source>
        <dbReference type="Proteomes" id="UP001529343"/>
    </source>
</evidence>
<evidence type="ECO:0000256" key="4">
    <source>
        <dbReference type="ARBA" id="ARBA00022741"/>
    </source>
</evidence>
<keyword evidence="4 10" id="KW-0547">Nucleotide-binding</keyword>
<dbReference type="SUPFAM" id="SSF53244">
    <property type="entry name" value="MurD-like peptide ligases, peptide-binding domain"/>
    <property type="match status" value="1"/>
</dbReference>
<comment type="catalytic activity">
    <reaction evidence="10">
        <text>UDP-N-acetyl-alpha-D-muramoyl-L-alanyl-gamma-D-glutamyl-L-lysine + D-alanyl-D-alanine + ATP = UDP-N-acetyl-alpha-D-muramoyl-L-alanyl-gamma-D-glutamyl-L-lysyl-D-alanyl-D-alanine + ADP + phosphate + H(+)</text>
        <dbReference type="Rhea" id="RHEA:16085"/>
        <dbReference type="ChEBI" id="CHEBI:15378"/>
        <dbReference type="ChEBI" id="CHEBI:30616"/>
        <dbReference type="ChEBI" id="CHEBI:43474"/>
        <dbReference type="ChEBI" id="CHEBI:57822"/>
        <dbReference type="ChEBI" id="CHEBI:70758"/>
        <dbReference type="ChEBI" id="CHEBI:83903"/>
        <dbReference type="ChEBI" id="CHEBI:456216"/>
        <dbReference type="EC" id="6.3.2.10"/>
    </reaction>
</comment>
<dbReference type="SUPFAM" id="SSF53623">
    <property type="entry name" value="MurD-like peptide ligases, catalytic domain"/>
    <property type="match status" value="1"/>
</dbReference>
<dbReference type="InterPro" id="IPR004101">
    <property type="entry name" value="Mur_ligase_C"/>
</dbReference>
<feature type="domain" description="Mur ligase central" evidence="14">
    <location>
        <begin position="109"/>
        <end position="293"/>
    </location>
</feature>
<evidence type="ECO:0000256" key="9">
    <source>
        <dbReference type="ARBA" id="ARBA00023316"/>
    </source>
</evidence>
<keyword evidence="3 10" id="KW-0132">Cell division</keyword>
<comment type="similarity">
    <text evidence="10">Belongs to the MurCDEF family. MurF subfamily.</text>
</comment>
<comment type="subcellular location">
    <subcellularLocation>
        <location evidence="10 11">Cytoplasm</location>
    </subcellularLocation>
</comment>
<dbReference type="RefSeq" id="WP_289586379.1">
    <property type="nucleotide sequence ID" value="NZ_JAUDDW010000029.1"/>
</dbReference>
<dbReference type="Gene3D" id="3.40.1390.10">
    <property type="entry name" value="MurE/MurF, N-terminal domain"/>
    <property type="match status" value="1"/>
</dbReference>
<dbReference type="InterPro" id="IPR036565">
    <property type="entry name" value="Mur-like_cat_sf"/>
</dbReference>
<keyword evidence="16" id="KW-1185">Reference proteome</keyword>
<dbReference type="HAMAP" id="MF_02019">
    <property type="entry name" value="MurF"/>
    <property type="match status" value="1"/>
</dbReference>
<feature type="domain" description="Mur ligase C-terminal" evidence="13">
    <location>
        <begin position="317"/>
        <end position="444"/>
    </location>
</feature>
<evidence type="ECO:0000256" key="11">
    <source>
        <dbReference type="RuleBase" id="RU004136"/>
    </source>
</evidence>
<evidence type="ECO:0000256" key="6">
    <source>
        <dbReference type="ARBA" id="ARBA00022960"/>
    </source>
</evidence>
<dbReference type="NCBIfam" id="TIGR01143">
    <property type="entry name" value="murF"/>
    <property type="match status" value="1"/>
</dbReference>
<evidence type="ECO:0000256" key="5">
    <source>
        <dbReference type="ARBA" id="ARBA00022840"/>
    </source>
</evidence>
<evidence type="ECO:0000259" key="13">
    <source>
        <dbReference type="Pfam" id="PF02875"/>
    </source>
</evidence>
<dbReference type="SUPFAM" id="SSF63418">
    <property type="entry name" value="MurE/MurF N-terminal domain"/>
    <property type="match status" value="1"/>
</dbReference>
<gene>
    <name evidence="10 15" type="primary">murF</name>
    <name evidence="15" type="ORF">QUW44_07290</name>
</gene>
<keyword evidence="9 10" id="KW-0961">Cell wall biogenesis/degradation</keyword>
<keyword evidence="2 10" id="KW-0436">Ligase</keyword>
<feature type="domain" description="Mur ligase N-terminal catalytic" evidence="12">
    <location>
        <begin position="26"/>
        <end position="97"/>
    </location>
</feature>